<comment type="caution">
    <text evidence="11">The sequence shown here is derived from an EMBL/GenBank/DDBJ whole genome shotgun (WGS) entry which is preliminary data.</text>
</comment>
<dbReference type="AlphaFoldDB" id="A0A0J8JL85"/>
<dbReference type="OrthoDB" id="9780160at2"/>
<dbReference type="PANTHER" id="PTHR43298:SF2">
    <property type="entry name" value="FMN_FAD EXPORTER YEEO-RELATED"/>
    <property type="match status" value="1"/>
</dbReference>
<evidence type="ECO:0000256" key="6">
    <source>
        <dbReference type="ARBA" id="ARBA00022989"/>
    </source>
</evidence>
<feature type="transmembrane region" description="Helical" evidence="10">
    <location>
        <begin position="346"/>
        <end position="363"/>
    </location>
</feature>
<keyword evidence="8 10" id="KW-0472">Membrane</keyword>
<reference evidence="11 12" key="1">
    <citation type="submission" date="2015-04" db="EMBL/GenBank/DDBJ databases">
        <title>Draft Genome Sequence of the Novel Agar-Digesting Marine Bacterium Q1.</title>
        <authorList>
            <person name="Li Y."/>
            <person name="Li D."/>
            <person name="Chen G."/>
            <person name="Du Z."/>
        </authorList>
    </citation>
    <scope>NUCLEOTIDE SEQUENCE [LARGE SCALE GENOMIC DNA]</scope>
    <source>
        <strain evidence="11 12">Q1</strain>
    </source>
</reference>
<evidence type="ECO:0000256" key="1">
    <source>
        <dbReference type="ARBA" id="ARBA00004429"/>
    </source>
</evidence>
<dbReference type="GO" id="GO:0042910">
    <property type="term" value="F:xenobiotic transmembrane transporter activity"/>
    <property type="evidence" value="ECO:0007669"/>
    <property type="project" value="InterPro"/>
</dbReference>
<evidence type="ECO:0000313" key="11">
    <source>
        <dbReference type="EMBL" id="KMT65321.1"/>
    </source>
</evidence>
<feature type="transmembrane region" description="Helical" evidence="10">
    <location>
        <begin position="158"/>
        <end position="179"/>
    </location>
</feature>
<keyword evidence="3" id="KW-0050">Antiport</keyword>
<proteinExistence type="predicted"/>
<feature type="transmembrane region" description="Helical" evidence="10">
    <location>
        <begin position="126"/>
        <end position="146"/>
    </location>
</feature>
<dbReference type="NCBIfam" id="TIGR00797">
    <property type="entry name" value="matE"/>
    <property type="match status" value="1"/>
</dbReference>
<feature type="transmembrane region" description="Helical" evidence="10">
    <location>
        <begin position="415"/>
        <end position="434"/>
    </location>
</feature>
<dbReference type="InterPro" id="IPR050222">
    <property type="entry name" value="MATE_MdtK"/>
</dbReference>
<evidence type="ECO:0000256" key="10">
    <source>
        <dbReference type="SAM" id="Phobius"/>
    </source>
</evidence>
<feature type="transmembrane region" description="Helical" evidence="10">
    <location>
        <begin position="384"/>
        <end position="403"/>
    </location>
</feature>
<sequence>MISYIKSIYQLAWPIFVTQLIQTLLVTIDLLMSARVSDTDMAAVGTALGIWHPAYFFSIGVIMVLSPVLARSYGEANHKKLAEQFNNGLWLALIVCIITSLGLNFSDQLFNLLKLETDLATIGLEYLFYLNMGLPFICITACYRFLNEAVGQTKPLMIISIVSIILNIPLNAIFIYGWLSIPAFGGAGCGIATSIVNLLILLSLIWFTYLFPKTKAAIKEFKLKRPCFHELKRLALLGFPIGITVFMELALFGAVALAIATHGTAAAAAHQIALNVTTNFYMVPLSIGFATTAIVGRKIGENQLDQAKQYARASLLMSISFSIISCSIIIIFRDVFISWFTTDPEITLIAFGLLIWAGIFQLPDVIQTLVSAILRGYADTQKPMIIVLISYWFIGFPLGYILAETDFLIPAIGVQAYWIGLLISLSTSAILLSLRLTYKNKKAQV</sequence>
<organism evidence="11 12">
    <name type="scientific">Catenovulum maritimum</name>
    <dbReference type="NCBI Taxonomy" id="1513271"/>
    <lineage>
        <taxon>Bacteria</taxon>
        <taxon>Pseudomonadati</taxon>
        <taxon>Pseudomonadota</taxon>
        <taxon>Gammaproteobacteria</taxon>
        <taxon>Alteromonadales</taxon>
        <taxon>Alteromonadaceae</taxon>
        <taxon>Catenovulum</taxon>
    </lineage>
</organism>
<dbReference type="PIRSF" id="PIRSF006603">
    <property type="entry name" value="DinF"/>
    <property type="match status" value="1"/>
</dbReference>
<evidence type="ECO:0000256" key="2">
    <source>
        <dbReference type="ARBA" id="ARBA00022448"/>
    </source>
</evidence>
<gene>
    <name evidence="11" type="ORF">XM47_09830</name>
</gene>
<dbReference type="PANTHER" id="PTHR43298">
    <property type="entry name" value="MULTIDRUG RESISTANCE PROTEIN NORM-RELATED"/>
    <property type="match status" value="1"/>
</dbReference>
<dbReference type="InterPro" id="IPR048279">
    <property type="entry name" value="MdtK-like"/>
</dbReference>
<dbReference type="Pfam" id="PF01554">
    <property type="entry name" value="MatE"/>
    <property type="match status" value="2"/>
</dbReference>
<evidence type="ECO:0000256" key="4">
    <source>
        <dbReference type="ARBA" id="ARBA00022475"/>
    </source>
</evidence>
<evidence type="ECO:0000256" key="5">
    <source>
        <dbReference type="ARBA" id="ARBA00022692"/>
    </source>
</evidence>
<feature type="transmembrane region" description="Helical" evidence="10">
    <location>
        <begin position="315"/>
        <end position="340"/>
    </location>
</feature>
<evidence type="ECO:0000313" key="12">
    <source>
        <dbReference type="Proteomes" id="UP000037600"/>
    </source>
</evidence>
<dbReference type="STRING" id="1513271.XM47_09830"/>
<keyword evidence="2" id="KW-0813">Transport</keyword>
<feature type="transmembrane region" description="Helical" evidence="10">
    <location>
        <begin position="54"/>
        <end position="73"/>
    </location>
</feature>
<feature type="transmembrane region" description="Helical" evidence="10">
    <location>
        <begin position="272"/>
        <end position="295"/>
    </location>
</feature>
<name>A0A0J8JL85_9ALTE</name>
<dbReference type="InterPro" id="IPR002528">
    <property type="entry name" value="MATE_fam"/>
</dbReference>
<evidence type="ECO:0000256" key="9">
    <source>
        <dbReference type="ARBA" id="ARBA00031636"/>
    </source>
</evidence>
<dbReference type="Proteomes" id="UP000037600">
    <property type="component" value="Unassembled WGS sequence"/>
</dbReference>
<keyword evidence="7" id="KW-0406">Ion transport</keyword>
<feature type="transmembrane region" description="Helical" evidence="10">
    <location>
        <begin position="233"/>
        <end position="260"/>
    </location>
</feature>
<feature type="transmembrane region" description="Helical" evidence="10">
    <location>
        <begin position="12"/>
        <end position="34"/>
    </location>
</feature>
<dbReference type="EMBL" id="LAZL01000012">
    <property type="protein sequence ID" value="KMT65321.1"/>
    <property type="molecule type" value="Genomic_DNA"/>
</dbReference>
<keyword evidence="5 10" id="KW-0812">Transmembrane</keyword>
<evidence type="ECO:0000256" key="3">
    <source>
        <dbReference type="ARBA" id="ARBA00022449"/>
    </source>
</evidence>
<protein>
    <recommendedName>
        <fullName evidence="9">Multidrug-efflux transporter</fullName>
    </recommendedName>
</protein>
<comment type="subcellular location">
    <subcellularLocation>
        <location evidence="1">Cell inner membrane</location>
        <topology evidence="1">Multi-pass membrane protein</topology>
    </subcellularLocation>
</comment>
<keyword evidence="6 10" id="KW-1133">Transmembrane helix</keyword>
<feature type="transmembrane region" description="Helical" evidence="10">
    <location>
        <begin position="85"/>
        <end position="106"/>
    </location>
</feature>
<dbReference type="RefSeq" id="WP_048692117.1">
    <property type="nucleotide sequence ID" value="NZ_KQ130489.1"/>
</dbReference>
<dbReference type="GO" id="GO:0005886">
    <property type="term" value="C:plasma membrane"/>
    <property type="evidence" value="ECO:0007669"/>
    <property type="project" value="UniProtKB-SubCell"/>
</dbReference>
<evidence type="ECO:0000256" key="8">
    <source>
        <dbReference type="ARBA" id="ARBA00023136"/>
    </source>
</evidence>
<dbReference type="CDD" id="cd13131">
    <property type="entry name" value="MATE_NorM_like"/>
    <property type="match status" value="1"/>
</dbReference>
<accession>A0A0J8JL85</accession>
<dbReference type="GO" id="GO:0006811">
    <property type="term" value="P:monoatomic ion transport"/>
    <property type="evidence" value="ECO:0007669"/>
    <property type="project" value="UniProtKB-KW"/>
</dbReference>
<keyword evidence="4" id="KW-1003">Cell membrane</keyword>
<dbReference type="GO" id="GO:0015297">
    <property type="term" value="F:antiporter activity"/>
    <property type="evidence" value="ECO:0007669"/>
    <property type="project" value="UniProtKB-KW"/>
</dbReference>
<evidence type="ECO:0000256" key="7">
    <source>
        <dbReference type="ARBA" id="ARBA00023065"/>
    </source>
</evidence>
<keyword evidence="12" id="KW-1185">Reference proteome</keyword>
<feature type="transmembrane region" description="Helical" evidence="10">
    <location>
        <begin position="191"/>
        <end position="212"/>
    </location>
</feature>